<name>A0A1H2GBL8_9ACTN</name>
<evidence type="ECO:0000313" key="2">
    <source>
        <dbReference type="EMBL" id="SDU17043.1"/>
    </source>
</evidence>
<dbReference type="Proteomes" id="UP000182977">
    <property type="component" value="Chromosome I"/>
</dbReference>
<evidence type="ECO:0000256" key="1">
    <source>
        <dbReference type="SAM" id="MobiDB-lite"/>
    </source>
</evidence>
<dbReference type="OrthoDB" id="4775424at2"/>
<sequence length="182" mass="20864">MFFTGDWELEPGGRGFLTAFEAAGHDRAWNGWMTPVVTGSVLTRLAWRQAQLHQEAVAGDEPVDMERLVFHGQHLLVTSTEPGRAPTWVHPDRNGLYHLSALAWTFVQVHPSRALHLVRAELEPWNDHVGERLVRHVERGELPYYWATRLRDRYRRTTRTVRQVDAARRRPPPDRGPIGPGA</sequence>
<proteinExistence type="predicted"/>
<reference evidence="3" key="1">
    <citation type="submission" date="2016-10" db="EMBL/GenBank/DDBJ databases">
        <authorList>
            <person name="Varghese N."/>
            <person name="Submissions S."/>
        </authorList>
    </citation>
    <scope>NUCLEOTIDE SEQUENCE [LARGE SCALE GENOMIC DNA]</scope>
    <source>
        <strain evidence="3">DSM 45079</strain>
    </source>
</reference>
<evidence type="ECO:0000313" key="3">
    <source>
        <dbReference type="Proteomes" id="UP000182977"/>
    </source>
</evidence>
<accession>A0A1H2GBL8</accession>
<dbReference type="EMBL" id="LT629791">
    <property type="protein sequence ID" value="SDU17043.1"/>
    <property type="molecule type" value="Genomic_DNA"/>
</dbReference>
<protein>
    <submittedName>
        <fullName evidence="2">Uncharacterized protein</fullName>
    </submittedName>
</protein>
<gene>
    <name evidence="2" type="ORF">SAMN04488563_0409</name>
</gene>
<organism evidence="2 3">
    <name type="scientific">Jiangella alkaliphila</name>
    <dbReference type="NCBI Taxonomy" id="419479"/>
    <lineage>
        <taxon>Bacteria</taxon>
        <taxon>Bacillati</taxon>
        <taxon>Actinomycetota</taxon>
        <taxon>Actinomycetes</taxon>
        <taxon>Jiangellales</taxon>
        <taxon>Jiangellaceae</taxon>
        <taxon>Jiangella</taxon>
    </lineage>
</organism>
<dbReference type="STRING" id="419479.SAMN04488563_0409"/>
<dbReference type="RefSeq" id="WP_152690553.1">
    <property type="nucleotide sequence ID" value="NZ_KQ061219.1"/>
</dbReference>
<keyword evidence="3" id="KW-1185">Reference proteome</keyword>
<dbReference type="AlphaFoldDB" id="A0A1H2GBL8"/>
<feature type="region of interest" description="Disordered" evidence="1">
    <location>
        <begin position="158"/>
        <end position="182"/>
    </location>
</feature>